<evidence type="ECO:0000256" key="7">
    <source>
        <dbReference type="ARBA" id="ARBA00023288"/>
    </source>
</evidence>
<dbReference type="InterPro" id="IPR031424">
    <property type="entry name" value="QVR-like"/>
</dbReference>
<accession>A0A8S1D3Y1</accession>
<keyword evidence="2" id="KW-0336">GPI-anchor</keyword>
<dbReference type="GO" id="GO:0032222">
    <property type="term" value="P:regulation of synaptic transmission, cholinergic"/>
    <property type="evidence" value="ECO:0007669"/>
    <property type="project" value="InterPro"/>
</dbReference>
<gene>
    <name evidence="9" type="ORF">CLODIP_2_CD12797</name>
</gene>
<evidence type="ECO:0008006" key="11">
    <source>
        <dbReference type="Google" id="ProtNLM"/>
    </source>
</evidence>
<protein>
    <recommendedName>
        <fullName evidence="11">Protein sleepless</fullName>
    </recommendedName>
</protein>
<sequence>METKFILIAFTLVLLAAHQVSAGAKLTCYTCNSHDDPNCPFEGFDSDRYTGKEVNCSQSARETMTAVQNILYPNHHEELVEPLGISKIDEERCVKFTAKSRNGDKPVTFRGCMLNGHYTCAHIQSVLQNANADLEQCDFCKHKYNCNSSSIARLSLLSVVGAIILSLMSH</sequence>
<reference evidence="9 10" key="1">
    <citation type="submission" date="2020-04" db="EMBL/GenBank/DDBJ databases">
        <authorList>
            <person name="Alioto T."/>
            <person name="Alioto T."/>
            <person name="Gomez Garrido J."/>
        </authorList>
    </citation>
    <scope>NUCLEOTIDE SEQUENCE [LARGE SCALE GENOMIC DNA]</scope>
</reference>
<dbReference type="PANTHER" id="PTHR33562">
    <property type="entry name" value="ATILLA, ISOFORM B-RELATED-RELATED"/>
    <property type="match status" value="1"/>
</dbReference>
<keyword evidence="3" id="KW-0812">Transmembrane</keyword>
<dbReference type="Pfam" id="PF17064">
    <property type="entry name" value="QVR"/>
    <property type="match status" value="1"/>
</dbReference>
<organism evidence="9 10">
    <name type="scientific">Cloeon dipterum</name>
    <dbReference type="NCBI Taxonomy" id="197152"/>
    <lineage>
        <taxon>Eukaryota</taxon>
        <taxon>Metazoa</taxon>
        <taxon>Ecdysozoa</taxon>
        <taxon>Arthropoda</taxon>
        <taxon>Hexapoda</taxon>
        <taxon>Insecta</taxon>
        <taxon>Pterygota</taxon>
        <taxon>Palaeoptera</taxon>
        <taxon>Ephemeroptera</taxon>
        <taxon>Pisciforma</taxon>
        <taxon>Baetidae</taxon>
        <taxon>Cloeon</taxon>
    </lineage>
</organism>
<evidence type="ECO:0000313" key="9">
    <source>
        <dbReference type="EMBL" id="CAB3372556.1"/>
    </source>
</evidence>
<dbReference type="GO" id="GO:0030431">
    <property type="term" value="P:sleep"/>
    <property type="evidence" value="ECO:0007669"/>
    <property type="project" value="InterPro"/>
</dbReference>
<dbReference type="Proteomes" id="UP000494165">
    <property type="component" value="Unassembled WGS sequence"/>
</dbReference>
<proteinExistence type="predicted"/>
<comment type="subcellular location">
    <subcellularLocation>
        <location evidence="1">Membrane</location>
        <topology evidence="1">Lipid-anchor</topology>
        <topology evidence="1">GPI-anchor</topology>
    </subcellularLocation>
</comment>
<keyword evidence="5" id="KW-1133">Transmembrane helix</keyword>
<evidence type="ECO:0000313" key="10">
    <source>
        <dbReference type="Proteomes" id="UP000494165"/>
    </source>
</evidence>
<feature type="signal peptide" evidence="8">
    <location>
        <begin position="1"/>
        <end position="22"/>
    </location>
</feature>
<comment type="caution">
    <text evidence="9">The sequence shown here is derived from an EMBL/GenBank/DDBJ whole genome shotgun (WGS) entry which is preliminary data.</text>
</comment>
<evidence type="ECO:0000256" key="8">
    <source>
        <dbReference type="SAM" id="SignalP"/>
    </source>
</evidence>
<evidence type="ECO:0000256" key="3">
    <source>
        <dbReference type="ARBA" id="ARBA00022692"/>
    </source>
</evidence>
<evidence type="ECO:0000256" key="5">
    <source>
        <dbReference type="ARBA" id="ARBA00022989"/>
    </source>
</evidence>
<keyword evidence="5" id="KW-0472">Membrane</keyword>
<keyword evidence="7" id="KW-0449">Lipoprotein</keyword>
<keyword evidence="6" id="KW-0325">Glycoprotein</keyword>
<name>A0A8S1D3Y1_9INSE</name>
<feature type="chain" id="PRO_5035941286" description="Protein sleepless" evidence="8">
    <location>
        <begin position="23"/>
        <end position="170"/>
    </location>
</feature>
<keyword evidence="4 8" id="KW-0732">Signal</keyword>
<keyword evidence="10" id="KW-1185">Reference proteome</keyword>
<evidence type="ECO:0000256" key="6">
    <source>
        <dbReference type="ARBA" id="ARBA00023180"/>
    </source>
</evidence>
<dbReference type="EMBL" id="CADEPI010000073">
    <property type="protein sequence ID" value="CAB3372556.1"/>
    <property type="molecule type" value="Genomic_DNA"/>
</dbReference>
<evidence type="ECO:0000256" key="4">
    <source>
        <dbReference type="ARBA" id="ARBA00022729"/>
    </source>
</evidence>
<evidence type="ECO:0000256" key="1">
    <source>
        <dbReference type="ARBA" id="ARBA00004589"/>
    </source>
</evidence>
<dbReference type="GO" id="GO:0098552">
    <property type="term" value="C:side of membrane"/>
    <property type="evidence" value="ECO:0007669"/>
    <property type="project" value="UniProtKB-KW"/>
</dbReference>
<dbReference type="PANTHER" id="PTHR33562:SF29">
    <property type="entry name" value="PROTEIN SLEEPLESS"/>
    <property type="match status" value="1"/>
</dbReference>
<dbReference type="AlphaFoldDB" id="A0A8S1D3Y1"/>
<dbReference type="InterPro" id="IPR050975">
    <property type="entry name" value="Sleep_regulator"/>
</dbReference>
<evidence type="ECO:0000256" key="2">
    <source>
        <dbReference type="ARBA" id="ARBA00022622"/>
    </source>
</evidence>